<gene>
    <name evidence="4" type="ORF">CLUMA_CG018850</name>
</gene>
<evidence type="ECO:0000256" key="3">
    <source>
        <dbReference type="SAM" id="SignalP"/>
    </source>
</evidence>
<accession>A0A1J1J096</accession>
<sequence>MEFWMKYFATCTILLLITLECSCQRYYRQEQLDGNLCGNKRTLLTFLTQTMNKYEIHFNNEVNSVVLEKRFNATAVKRLQSDCTFKIDTRLFSKDSGIYVNILKMRLRQVKLTGVCIDSITIKYNDDVKKRYCGELPPGEIKSIEDIKGKVKITVSIDRGRPLNDDEVIEFQIAATAYKDCENFNREFNCKPNMKRSCISSNFVNDSIINCLEPSCSDERYGCQTSSILSSVTEEPTVINNLPHIFLSAITSLLLTMLCCGGCFFIVLKLKNWANPPPTSQTSTRIHRRGIRRRNGDGDAQTSSSPNSTPTAPPNFDKDDLPPSYDALFPEGPKQEAVNT</sequence>
<evidence type="ECO:0000313" key="5">
    <source>
        <dbReference type="Proteomes" id="UP000183832"/>
    </source>
</evidence>
<dbReference type="EMBL" id="CVRI01000065">
    <property type="protein sequence ID" value="CRL05823.1"/>
    <property type="molecule type" value="Genomic_DNA"/>
</dbReference>
<protein>
    <submittedName>
        <fullName evidence="4">CLUMA_CG018850, isoform A</fullName>
    </submittedName>
</protein>
<dbReference type="AlphaFoldDB" id="A0A1J1J096"/>
<feature type="region of interest" description="Disordered" evidence="1">
    <location>
        <begin position="276"/>
        <end position="340"/>
    </location>
</feature>
<feature type="chain" id="PRO_5012407712" evidence="3">
    <location>
        <begin position="24"/>
        <end position="340"/>
    </location>
</feature>
<name>A0A1J1J096_9DIPT</name>
<keyword evidence="2" id="KW-0472">Membrane</keyword>
<keyword evidence="2" id="KW-1133">Transmembrane helix</keyword>
<dbReference type="OrthoDB" id="47276at2759"/>
<evidence type="ECO:0000256" key="1">
    <source>
        <dbReference type="SAM" id="MobiDB-lite"/>
    </source>
</evidence>
<proteinExistence type="predicted"/>
<evidence type="ECO:0000313" key="4">
    <source>
        <dbReference type="EMBL" id="CRL05823.1"/>
    </source>
</evidence>
<keyword evidence="2" id="KW-0812">Transmembrane</keyword>
<keyword evidence="3" id="KW-0732">Signal</keyword>
<evidence type="ECO:0000256" key="2">
    <source>
        <dbReference type="SAM" id="Phobius"/>
    </source>
</evidence>
<reference evidence="4 5" key="1">
    <citation type="submission" date="2015-04" db="EMBL/GenBank/DDBJ databases">
        <authorList>
            <person name="Syromyatnikov M.Y."/>
            <person name="Popov V.N."/>
        </authorList>
    </citation>
    <scope>NUCLEOTIDE SEQUENCE [LARGE SCALE GENOMIC DNA]</scope>
</reference>
<feature type="transmembrane region" description="Helical" evidence="2">
    <location>
        <begin position="245"/>
        <end position="268"/>
    </location>
</feature>
<organism evidence="4 5">
    <name type="scientific">Clunio marinus</name>
    <dbReference type="NCBI Taxonomy" id="568069"/>
    <lineage>
        <taxon>Eukaryota</taxon>
        <taxon>Metazoa</taxon>
        <taxon>Ecdysozoa</taxon>
        <taxon>Arthropoda</taxon>
        <taxon>Hexapoda</taxon>
        <taxon>Insecta</taxon>
        <taxon>Pterygota</taxon>
        <taxon>Neoptera</taxon>
        <taxon>Endopterygota</taxon>
        <taxon>Diptera</taxon>
        <taxon>Nematocera</taxon>
        <taxon>Chironomoidea</taxon>
        <taxon>Chironomidae</taxon>
        <taxon>Clunio</taxon>
    </lineage>
</organism>
<keyword evidence="5" id="KW-1185">Reference proteome</keyword>
<dbReference type="Proteomes" id="UP000183832">
    <property type="component" value="Unassembled WGS sequence"/>
</dbReference>
<feature type="signal peptide" evidence="3">
    <location>
        <begin position="1"/>
        <end position="23"/>
    </location>
</feature>